<feature type="compositionally biased region" description="Gly residues" evidence="1">
    <location>
        <begin position="176"/>
        <end position="196"/>
    </location>
</feature>
<evidence type="ECO:0000313" key="4">
    <source>
        <dbReference type="Proteomes" id="UP001154282"/>
    </source>
</evidence>
<protein>
    <submittedName>
        <fullName evidence="3">Uncharacterized protein</fullName>
    </submittedName>
</protein>
<feature type="region of interest" description="Disordered" evidence="1">
    <location>
        <begin position="160"/>
        <end position="196"/>
    </location>
</feature>
<dbReference type="Proteomes" id="UP001154282">
    <property type="component" value="Unassembled WGS sequence"/>
</dbReference>
<name>A0AAV0MID6_9ROSI</name>
<dbReference type="AlphaFoldDB" id="A0AAV0MID6"/>
<dbReference type="EMBL" id="CAMGYJ010000007">
    <property type="protein sequence ID" value="CAI0446515.1"/>
    <property type="molecule type" value="Genomic_DNA"/>
</dbReference>
<reference evidence="3" key="1">
    <citation type="submission" date="2022-08" db="EMBL/GenBank/DDBJ databases">
        <authorList>
            <person name="Gutierrez-Valencia J."/>
        </authorList>
    </citation>
    <scope>NUCLEOTIDE SEQUENCE</scope>
</reference>
<accession>A0AAV0MID6</accession>
<evidence type="ECO:0000313" key="2">
    <source>
        <dbReference type="EMBL" id="CAI0446515.1"/>
    </source>
</evidence>
<keyword evidence="4" id="KW-1185">Reference proteome</keyword>
<proteinExistence type="predicted"/>
<organism evidence="3 4">
    <name type="scientific">Linum tenue</name>
    <dbReference type="NCBI Taxonomy" id="586396"/>
    <lineage>
        <taxon>Eukaryota</taxon>
        <taxon>Viridiplantae</taxon>
        <taxon>Streptophyta</taxon>
        <taxon>Embryophyta</taxon>
        <taxon>Tracheophyta</taxon>
        <taxon>Spermatophyta</taxon>
        <taxon>Magnoliopsida</taxon>
        <taxon>eudicotyledons</taxon>
        <taxon>Gunneridae</taxon>
        <taxon>Pentapetalae</taxon>
        <taxon>rosids</taxon>
        <taxon>fabids</taxon>
        <taxon>Malpighiales</taxon>
        <taxon>Linaceae</taxon>
        <taxon>Linum</taxon>
    </lineage>
</organism>
<gene>
    <name evidence="2" type="ORF">LITE_LOCUS29046</name>
    <name evidence="3" type="ORF">LITE_LOCUS29049</name>
</gene>
<sequence>MFQEEGQAQHNKGIFPLTRLAVLYPIHWRSKLTGTGRCNLRPFLNNRSLLKCVGSNHAARHLAGNGDEWDTVEERVGEAADEIGGPGAGGGDADARLAGGTSVAFGGENSALLVAGKDVSDGSGASESLVDLHGSTARVGEHIGDSLALESFHEDVGTLPGLVGGKSRDRKRRIYGGDGGRSRSGGFRVGGAGDLE</sequence>
<evidence type="ECO:0000256" key="1">
    <source>
        <dbReference type="SAM" id="MobiDB-lite"/>
    </source>
</evidence>
<evidence type="ECO:0000313" key="3">
    <source>
        <dbReference type="EMBL" id="CAI0446532.1"/>
    </source>
</evidence>
<dbReference type="EMBL" id="CAMGYJ010000007">
    <property type="protein sequence ID" value="CAI0446532.1"/>
    <property type="molecule type" value="Genomic_DNA"/>
</dbReference>
<comment type="caution">
    <text evidence="3">The sequence shown here is derived from an EMBL/GenBank/DDBJ whole genome shotgun (WGS) entry which is preliminary data.</text>
</comment>